<evidence type="ECO:0000256" key="9">
    <source>
        <dbReference type="RuleBase" id="RU369079"/>
    </source>
</evidence>
<feature type="transmembrane region" description="Helical" evidence="9">
    <location>
        <begin position="53"/>
        <end position="70"/>
    </location>
</feature>
<protein>
    <recommendedName>
        <fullName evidence="9">TRAP transporter small permease protein</fullName>
    </recommendedName>
</protein>
<evidence type="ECO:0000256" key="7">
    <source>
        <dbReference type="ARBA" id="ARBA00023136"/>
    </source>
</evidence>
<dbReference type="AlphaFoldDB" id="A0A840XY18"/>
<proteinExistence type="inferred from homology"/>
<dbReference type="Pfam" id="PF04290">
    <property type="entry name" value="DctQ"/>
    <property type="match status" value="1"/>
</dbReference>
<feature type="transmembrane region" description="Helical" evidence="9">
    <location>
        <begin position="134"/>
        <end position="155"/>
    </location>
</feature>
<organism evidence="11 12">
    <name type="scientific">Neoroseomonas alkaliterrae</name>
    <dbReference type="NCBI Taxonomy" id="1452450"/>
    <lineage>
        <taxon>Bacteria</taxon>
        <taxon>Pseudomonadati</taxon>
        <taxon>Pseudomonadota</taxon>
        <taxon>Alphaproteobacteria</taxon>
        <taxon>Acetobacterales</taxon>
        <taxon>Acetobacteraceae</taxon>
        <taxon>Neoroseomonas</taxon>
    </lineage>
</organism>
<keyword evidence="5 9" id="KW-0812">Transmembrane</keyword>
<comment type="caution">
    <text evidence="11">The sequence shown here is derived from an EMBL/GenBank/DDBJ whole genome shotgun (WGS) entry which is preliminary data.</text>
</comment>
<reference evidence="11 12" key="1">
    <citation type="submission" date="2020-08" db="EMBL/GenBank/DDBJ databases">
        <title>Genomic Encyclopedia of Type Strains, Phase IV (KMG-IV): sequencing the most valuable type-strain genomes for metagenomic binning, comparative biology and taxonomic classification.</title>
        <authorList>
            <person name="Goeker M."/>
        </authorList>
    </citation>
    <scope>NUCLEOTIDE SEQUENCE [LARGE SCALE GENOMIC DNA]</scope>
    <source>
        <strain evidence="11 12">DSM 25895</strain>
    </source>
</reference>
<dbReference type="GO" id="GO:0005886">
    <property type="term" value="C:plasma membrane"/>
    <property type="evidence" value="ECO:0007669"/>
    <property type="project" value="UniProtKB-SubCell"/>
</dbReference>
<evidence type="ECO:0000256" key="4">
    <source>
        <dbReference type="ARBA" id="ARBA00022519"/>
    </source>
</evidence>
<dbReference type="PANTHER" id="PTHR35011">
    <property type="entry name" value="2,3-DIKETO-L-GULONATE TRAP TRANSPORTER SMALL PERMEASE PROTEIN YIAM"/>
    <property type="match status" value="1"/>
</dbReference>
<keyword evidence="12" id="KW-1185">Reference proteome</keyword>
<comment type="function">
    <text evidence="9">Part of the tripartite ATP-independent periplasmic (TRAP) transport system.</text>
</comment>
<dbReference type="InterPro" id="IPR007387">
    <property type="entry name" value="TRAP_DctQ"/>
</dbReference>
<gene>
    <name evidence="11" type="ORF">FHS88_003666</name>
</gene>
<evidence type="ECO:0000313" key="12">
    <source>
        <dbReference type="Proteomes" id="UP000562254"/>
    </source>
</evidence>
<comment type="similarity">
    <text evidence="8 9">Belongs to the TRAP transporter small permease family.</text>
</comment>
<dbReference type="EMBL" id="JACIJE010000013">
    <property type="protein sequence ID" value="MBB5691509.1"/>
    <property type="molecule type" value="Genomic_DNA"/>
</dbReference>
<sequence>MRALLGLSRGVDALSAAFGKAAEWCVLAACAISAGNAVMRYGFSLSSNAWLEVQWYLFAGIVMLGAAHTLRRNGHVRVDLVYGMASERTRLWIDVFGIVFFLLPGMALLTWMTWPFFLDSWLRAEVSPNAGGLIRWPVKLLLPLGFALVVLQGLAELVKRIAALRGIEDDAARVAAYEKLEQ</sequence>
<name>A0A840XY18_9PROT</name>
<accession>A0A840XY18</accession>
<comment type="subunit">
    <text evidence="9">The complex comprises the extracytoplasmic solute receptor protein and the two transmembrane proteins.</text>
</comment>
<keyword evidence="2 9" id="KW-0813">Transport</keyword>
<evidence type="ECO:0000256" key="8">
    <source>
        <dbReference type="ARBA" id="ARBA00038436"/>
    </source>
</evidence>
<evidence type="ECO:0000256" key="5">
    <source>
        <dbReference type="ARBA" id="ARBA00022692"/>
    </source>
</evidence>
<dbReference type="RefSeq" id="WP_184486896.1">
    <property type="nucleotide sequence ID" value="NZ_JAAEDJ010000066.1"/>
</dbReference>
<feature type="transmembrane region" description="Helical" evidence="9">
    <location>
        <begin position="91"/>
        <end position="114"/>
    </location>
</feature>
<keyword evidence="7 9" id="KW-0472">Membrane</keyword>
<evidence type="ECO:0000256" key="2">
    <source>
        <dbReference type="ARBA" id="ARBA00022448"/>
    </source>
</evidence>
<dbReference type="InterPro" id="IPR055348">
    <property type="entry name" value="DctQ"/>
</dbReference>
<feature type="transmembrane region" description="Helical" evidence="9">
    <location>
        <begin position="21"/>
        <end position="41"/>
    </location>
</feature>
<evidence type="ECO:0000256" key="6">
    <source>
        <dbReference type="ARBA" id="ARBA00022989"/>
    </source>
</evidence>
<dbReference type="PANTHER" id="PTHR35011:SF4">
    <property type="entry name" value="SLL1102 PROTEIN"/>
    <property type="match status" value="1"/>
</dbReference>
<keyword evidence="4 9" id="KW-0997">Cell inner membrane</keyword>
<comment type="subcellular location">
    <subcellularLocation>
        <location evidence="1 9">Cell inner membrane</location>
        <topology evidence="1 9">Multi-pass membrane protein</topology>
    </subcellularLocation>
</comment>
<dbReference type="GO" id="GO:0022857">
    <property type="term" value="F:transmembrane transporter activity"/>
    <property type="evidence" value="ECO:0007669"/>
    <property type="project" value="UniProtKB-UniRule"/>
</dbReference>
<evidence type="ECO:0000259" key="10">
    <source>
        <dbReference type="Pfam" id="PF04290"/>
    </source>
</evidence>
<evidence type="ECO:0000256" key="3">
    <source>
        <dbReference type="ARBA" id="ARBA00022475"/>
    </source>
</evidence>
<dbReference type="Proteomes" id="UP000562254">
    <property type="component" value="Unassembled WGS sequence"/>
</dbReference>
<keyword evidence="3" id="KW-1003">Cell membrane</keyword>
<keyword evidence="6 9" id="KW-1133">Transmembrane helix</keyword>
<evidence type="ECO:0000313" key="11">
    <source>
        <dbReference type="EMBL" id="MBB5691509.1"/>
    </source>
</evidence>
<feature type="domain" description="Tripartite ATP-independent periplasmic transporters DctQ component" evidence="10">
    <location>
        <begin position="31"/>
        <end position="161"/>
    </location>
</feature>
<evidence type="ECO:0000256" key="1">
    <source>
        <dbReference type="ARBA" id="ARBA00004429"/>
    </source>
</evidence>